<evidence type="ECO:0000256" key="2">
    <source>
        <dbReference type="ARBA" id="ARBA00022649"/>
    </source>
</evidence>
<comment type="function">
    <text evidence="8">Toxic component of a toxin-antitoxin (TA) system. An RNase.</text>
</comment>
<comment type="cofactor">
    <cofactor evidence="1 8">
        <name>Mg(2+)</name>
        <dbReference type="ChEBI" id="CHEBI:18420"/>
    </cofactor>
</comment>
<evidence type="ECO:0000259" key="9">
    <source>
        <dbReference type="Pfam" id="PF01850"/>
    </source>
</evidence>
<comment type="similarity">
    <text evidence="7 8">Belongs to the PINc/VapC protein family.</text>
</comment>
<evidence type="ECO:0000313" key="11">
    <source>
        <dbReference type="Proteomes" id="UP000324853"/>
    </source>
</evidence>
<keyword evidence="6 8" id="KW-0460">Magnesium</keyword>
<dbReference type="Proteomes" id="UP000324853">
    <property type="component" value="Unassembled WGS sequence"/>
</dbReference>
<comment type="caution">
    <text evidence="10">The sequence shown here is derived from an EMBL/GenBank/DDBJ whole genome shotgun (WGS) entry which is preliminary data.</text>
</comment>
<evidence type="ECO:0000256" key="7">
    <source>
        <dbReference type="ARBA" id="ARBA00038093"/>
    </source>
</evidence>
<evidence type="ECO:0000256" key="6">
    <source>
        <dbReference type="ARBA" id="ARBA00022842"/>
    </source>
</evidence>
<proteinExistence type="inferred from homology"/>
<accession>A0A5S4VWA8</accession>
<keyword evidence="5 8" id="KW-0378">Hydrolase</keyword>
<dbReference type="AlphaFoldDB" id="A0A5S4VWA8"/>
<dbReference type="Pfam" id="PF01850">
    <property type="entry name" value="PIN"/>
    <property type="match status" value="1"/>
</dbReference>
<dbReference type="InterPro" id="IPR029060">
    <property type="entry name" value="PIN-like_dom_sf"/>
</dbReference>
<keyword evidence="2 8" id="KW-1277">Toxin-antitoxin system</keyword>
<dbReference type="GO" id="GO:0004540">
    <property type="term" value="F:RNA nuclease activity"/>
    <property type="evidence" value="ECO:0007669"/>
    <property type="project" value="InterPro"/>
</dbReference>
<evidence type="ECO:0000256" key="1">
    <source>
        <dbReference type="ARBA" id="ARBA00001946"/>
    </source>
</evidence>
<dbReference type="InterPro" id="IPR050556">
    <property type="entry name" value="Type_II_TA_system_RNase"/>
</dbReference>
<dbReference type="OrthoDB" id="7188375at2"/>
<evidence type="ECO:0000256" key="5">
    <source>
        <dbReference type="ARBA" id="ARBA00022801"/>
    </source>
</evidence>
<dbReference type="GO" id="GO:0090729">
    <property type="term" value="F:toxin activity"/>
    <property type="evidence" value="ECO:0007669"/>
    <property type="project" value="UniProtKB-KW"/>
</dbReference>
<keyword evidence="8" id="KW-0800">Toxin</keyword>
<dbReference type="CDD" id="cd18746">
    <property type="entry name" value="PIN_VapC4-5_FitB-like"/>
    <property type="match status" value="1"/>
</dbReference>
<dbReference type="PANTHER" id="PTHR33653:SF1">
    <property type="entry name" value="RIBONUCLEASE VAPC2"/>
    <property type="match status" value="1"/>
</dbReference>
<dbReference type="InterPro" id="IPR022907">
    <property type="entry name" value="VapC_family"/>
</dbReference>
<gene>
    <name evidence="8" type="primary">vapC</name>
    <name evidence="10" type="ORF">FXB38_41235</name>
</gene>
<name>A0A5S4VWA8_9BRAD</name>
<dbReference type="EC" id="3.1.-.-" evidence="8"/>
<dbReference type="RefSeq" id="WP_148756592.1">
    <property type="nucleotide sequence ID" value="NZ_VSSR01000130.1"/>
</dbReference>
<evidence type="ECO:0000256" key="4">
    <source>
        <dbReference type="ARBA" id="ARBA00022723"/>
    </source>
</evidence>
<dbReference type="Gene3D" id="3.40.50.1010">
    <property type="entry name" value="5'-nuclease"/>
    <property type="match status" value="1"/>
</dbReference>
<evidence type="ECO:0000313" key="10">
    <source>
        <dbReference type="EMBL" id="TYL70589.1"/>
    </source>
</evidence>
<reference evidence="10 11" key="1">
    <citation type="submission" date="2019-08" db="EMBL/GenBank/DDBJ databases">
        <title>Bradyrhizobium hipponensis sp. nov., a rhizobium isolated from a Lupinus angustifolius root nodule in Tunisia.</title>
        <authorList>
            <person name="Off K."/>
            <person name="Rejili M."/>
            <person name="Mars M."/>
            <person name="Brachmann A."/>
            <person name="Marin M."/>
        </authorList>
    </citation>
    <scope>NUCLEOTIDE SEQUENCE [LARGE SCALE GENOMIC DNA]</scope>
    <source>
        <strain evidence="10 11">CTAW11</strain>
    </source>
</reference>
<feature type="domain" description="PIN" evidence="9">
    <location>
        <begin position="3"/>
        <end position="118"/>
    </location>
</feature>
<organism evidence="10 11">
    <name type="scientific">Bradyrhizobium cytisi</name>
    <dbReference type="NCBI Taxonomy" id="515489"/>
    <lineage>
        <taxon>Bacteria</taxon>
        <taxon>Pseudomonadati</taxon>
        <taxon>Pseudomonadota</taxon>
        <taxon>Alphaproteobacteria</taxon>
        <taxon>Hyphomicrobiales</taxon>
        <taxon>Nitrobacteraceae</taxon>
        <taxon>Bradyrhizobium</taxon>
    </lineage>
</organism>
<dbReference type="EMBL" id="VSSR01000130">
    <property type="protein sequence ID" value="TYL70589.1"/>
    <property type="molecule type" value="Genomic_DNA"/>
</dbReference>
<protein>
    <recommendedName>
        <fullName evidence="8">Ribonuclease VapC</fullName>
        <shortName evidence="8">RNase VapC</shortName>
        <ecNumber evidence="8">3.1.-.-</ecNumber>
    </recommendedName>
    <alternativeName>
        <fullName evidence="8">Toxin VapC</fullName>
    </alternativeName>
</protein>
<evidence type="ECO:0000256" key="3">
    <source>
        <dbReference type="ARBA" id="ARBA00022722"/>
    </source>
</evidence>
<keyword evidence="11" id="KW-1185">Reference proteome</keyword>
<sequence>MFLIDTVTLSELRRRERDPMVVKWFERQRTTDLFLSVISIGEIERGIVRQRATDPGFAGALADWLDRVLTLYGERVVPFDLRTARRWGALSAALGNESADLMIAATALEHGLTVVTRNVSDFEPTGVTVLDPFSRRPARKS</sequence>
<keyword evidence="4 8" id="KW-0479">Metal-binding</keyword>
<dbReference type="PANTHER" id="PTHR33653">
    <property type="entry name" value="RIBONUCLEASE VAPC2"/>
    <property type="match status" value="1"/>
</dbReference>
<feature type="binding site" evidence="8">
    <location>
        <position position="100"/>
    </location>
    <ligand>
        <name>Mg(2+)</name>
        <dbReference type="ChEBI" id="CHEBI:18420"/>
    </ligand>
</feature>
<feature type="binding site" evidence="8">
    <location>
        <position position="5"/>
    </location>
    <ligand>
        <name>Mg(2+)</name>
        <dbReference type="ChEBI" id="CHEBI:18420"/>
    </ligand>
</feature>
<dbReference type="HAMAP" id="MF_00265">
    <property type="entry name" value="VapC_Nob1"/>
    <property type="match status" value="1"/>
</dbReference>
<evidence type="ECO:0000256" key="8">
    <source>
        <dbReference type="HAMAP-Rule" id="MF_00265"/>
    </source>
</evidence>
<keyword evidence="3 8" id="KW-0540">Nuclease</keyword>
<dbReference type="GO" id="GO:0000287">
    <property type="term" value="F:magnesium ion binding"/>
    <property type="evidence" value="ECO:0007669"/>
    <property type="project" value="UniProtKB-UniRule"/>
</dbReference>
<dbReference type="InterPro" id="IPR002716">
    <property type="entry name" value="PIN_dom"/>
</dbReference>
<dbReference type="GO" id="GO:0016787">
    <property type="term" value="F:hydrolase activity"/>
    <property type="evidence" value="ECO:0007669"/>
    <property type="project" value="UniProtKB-KW"/>
</dbReference>
<dbReference type="SUPFAM" id="SSF88723">
    <property type="entry name" value="PIN domain-like"/>
    <property type="match status" value="1"/>
</dbReference>